<name>A0ABU5QT64_9BACT</name>
<dbReference type="NCBIfam" id="TIGR03511">
    <property type="entry name" value="GldH_lipo"/>
    <property type="match status" value="1"/>
</dbReference>
<dbReference type="InterPro" id="IPR020018">
    <property type="entry name" value="Motility-assoc_lipoprot_GldH"/>
</dbReference>
<gene>
    <name evidence="1" type="ORF">VB264_21035</name>
</gene>
<dbReference type="Pfam" id="PF14109">
    <property type="entry name" value="GldH_lipo"/>
    <property type="match status" value="1"/>
</dbReference>
<sequence length="190" mass="22183">MTITKQFSDMSSTKYLVNNAIQQWFSTPTVRLNHYIMALLTICLFTLSSCDTNTILKENYDIPDAKWFIKDAPTFTFEVKDSLSAYNVFYTIRNNRSYPYYNLYLTHYLTTETGKIIHQKLDEVILFDQTSGRSLGEGLGDIYDHKVLVFKDFHFPKNGKYKIQIRQYMRQDPLLDIISAGFSIEKVVAH</sequence>
<evidence type="ECO:0000313" key="2">
    <source>
        <dbReference type="Proteomes" id="UP001304671"/>
    </source>
</evidence>
<dbReference type="RefSeq" id="WP_323252682.1">
    <property type="nucleotide sequence ID" value="NZ_JAYFUL010000050.1"/>
</dbReference>
<evidence type="ECO:0000313" key="1">
    <source>
        <dbReference type="EMBL" id="MEA5260297.1"/>
    </source>
</evidence>
<dbReference type="Proteomes" id="UP001304671">
    <property type="component" value="Unassembled WGS sequence"/>
</dbReference>
<protein>
    <submittedName>
        <fullName evidence="1">Gliding motility lipoprotein GldH</fullName>
    </submittedName>
</protein>
<keyword evidence="2" id="KW-1185">Reference proteome</keyword>
<proteinExistence type="predicted"/>
<comment type="caution">
    <text evidence="1">The sequence shown here is derived from an EMBL/GenBank/DDBJ whole genome shotgun (WGS) entry which is preliminary data.</text>
</comment>
<organism evidence="1 2">
    <name type="scientific">Arcicella aquatica</name>
    <dbReference type="NCBI Taxonomy" id="217141"/>
    <lineage>
        <taxon>Bacteria</taxon>
        <taxon>Pseudomonadati</taxon>
        <taxon>Bacteroidota</taxon>
        <taxon>Cytophagia</taxon>
        <taxon>Cytophagales</taxon>
        <taxon>Flectobacillaceae</taxon>
        <taxon>Arcicella</taxon>
    </lineage>
</organism>
<accession>A0ABU5QT64</accession>
<dbReference type="EMBL" id="JAYFUL010000050">
    <property type="protein sequence ID" value="MEA5260297.1"/>
    <property type="molecule type" value="Genomic_DNA"/>
</dbReference>
<reference evidence="1 2" key="1">
    <citation type="submission" date="2023-12" db="EMBL/GenBank/DDBJ databases">
        <title>Novel species of the genus Arcicella isolated from rivers.</title>
        <authorList>
            <person name="Lu H."/>
        </authorList>
    </citation>
    <scope>NUCLEOTIDE SEQUENCE [LARGE SCALE GENOMIC DNA]</scope>
    <source>
        <strain evidence="1 2">LMG 21963</strain>
    </source>
</reference>
<keyword evidence="1" id="KW-0449">Lipoprotein</keyword>